<protein>
    <submittedName>
        <fullName evidence="2">Uncharacterized protein</fullName>
    </submittedName>
</protein>
<evidence type="ECO:0000313" key="2">
    <source>
        <dbReference type="EMBL" id="KAJ3791027.1"/>
    </source>
</evidence>
<feature type="transmembrane region" description="Helical" evidence="1">
    <location>
        <begin position="300"/>
        <end position="317"/>
    </location>
</feature>
<keyword evidence="1" id="KW-0472">Membrane</keyword>
<name>A0AA38NTU5_9AGAR</name>
<reference evidence="2" key="1">
    <citation type="submission" date="2022-08" db="EMBL/GenBank/DDBJ databases">
        <authorList>
            <consortium name="DOE Joint Genome Institute"/>
            <person name="Min B."/>
            <person name="Riley R."/>
            <person name="Sierra-Patev S."/>
            <person name="Naranjo-Ortiz M."/>
            <person name="Looney B."/>
            <person name="Konkel Z."/>
            <person name="Slot J.C."/>
            <person name="Sakamoto Y."/>
            <person name="Steenwyk J.L."/>
            <person name="Rokas A."/>
            <person name="Carro J."/>
            <person name="Camarero S."/>
            <person name="Ferreira P."/>
            <person name="Molpeceres G."/>
            <person name="Ruiz-Duenas F.J."/>
            <person name="Serrano A."/>
            <person name="Henrissat B."/>
            <person name="Drula E."/>
            <person name="Hughes K.W."/>
            <person name="Mata J.L."/>
            <person name="Ishikawa N.K."/>
            <person name="Vargas-Isla R."/>
            <person name="Ushijima S."/>
            <person name="Smith C.A."/>
            <person name="Ahrendt S."/>
            <person name="Andreopoulos W."/>
            <person name="He G."/>
            <person name="Labutti K."/>
            <person name="Lipzen A."/>
            <person name="Ng V."/>
            <person name="Sandor L."/>
            <person name="Barry K."/>
            <person name="Martinez A.T."/>
            <person name="Xiao Y."/>
            <person name="Gibbons J.G."/>
            <person name="Terashima K."/>
            <person name="Hibbett D.S."/>
            <person name="Grigoriev I.V."/>
        </authorList>
    </citation>
    <scope>NUCLEOTIDE SEQUENCE</scope>
    <source>
        <strain evidence="2">TFB10291</strain>
    </source>
</reference>
<keyword evidence="1" id="KW-1133">Transmembrane helix</keyword>
<accession>A0AA38NTU5</accession>
<dbReference type="EMBL" id="MU793245">
    <property type="protein sequence ID" value="KAJ3791027.1"/>
    <property type="molecule type" value="Genomic_DNA"/>
</dbReference>
<evidence type="ECO:0000313" key="3">
    <source>
        <dbReference type="Proteomes" id="UP001163798"/>
    </source>
</evidence>
<keyword evidence="1" id="KW-0812">Transmembrane</keyword>
<keyword evidence="3" id="KW-1185">Reference proteome</keyword>
<evidence type="ECO:0000256" key="1">
    <source>
        <dbReference type="SAM" id="Phobius"/>
    </source>
</evidence>
<proteinExistence type="predicted"/>
<dbReference type="Proteomes" id="UP001163798">
    <property type="component" value="Unassembled WGS sequence"/>
</dbReference>
<dbReference type="PANTHER" id="PTHR34862:SF1">
    <property type="entry name" value="SPARK DOMAIN-CONTAINING PROTEIN"/>
    <property type="match status" value="1"/>
</dbReference>
<gene>
    <name evidence="2" type="ORF">GGU10DRAFT_64147</name>
</gene>
<comment type="caution">
    <text evidence="2">The sequence shown here is derived from an EMBL/GenBank/DDBJ whole genome shotgun (WGS) entry which is preliminary data.</text>
</comment>
<feature type="transmembrane region" description="Helical" evidence="1">
    <location>
        <begin position="49"/>
        <end position="71"/>
    </location>
</feature>
<dbReference type="AlphaFoldDB" id="A0AA38NTU5"/>
<dbReference type="PANTHER" id="PTHR34862">
    <property type="entry name" value="SPARK DOMAIN-CONTAINING PROTEIN"/>
    <property type="match status" value="1"/>
</dbReference>
<sequence length="318" mass="33519">MSPNCKIVILSSTILLFFFPPSGRLLPIFYILYFDFYRFNLFNDFNLDMLAHITFVLVAAATHAFSTVYSLSLSQECQSSLEGLLTSPDAACLNPSALLSFVVGSNSGSIPSTVNTWLTGICSSGSCTNQSISNVVTNLTSGCSSELSSFGISTSSIQSQVISIAQEVYPTVRQVACLKDDTSNQLCAVETLDNLQSVVGQLNITDLSVLNLFTDAETLFANGVQNIACTDCMKESFSIAKANFPSIVAQAEPDAQALCGASFLDGNLPSTVSQSANDAVFSNTPSVSNSNAGFRVSHTTLGPVVAALGAIFLVALLG</sequence>
<organism evidence="2 3">
    <name type="scientific">Lentinula aff. detonsa</name>
    <dbReference type="NCBI Taxonomy" id="2804958"/>
    <lineage>
        <taxon>Eukaryota</taxon>
        <taxon>Fungi</taxon>
        <taxon>Dikarya</taxon>
        <taxon>Basidiomycota</taxon>
        <taxon>Agaricomycotina</taxon>
        <taxon>Agaricomycetes</taxon>
        <taxon>Agaricomycetidae</taxon>
        <taxon>Agaricales</taxon>
        <taxon>Marasmiineae</taxon>
        <taxon>Omphalotaceae</taxon>
        <taxon>Lentinula</taxon>
    </lineage>
</organism>